<comment type="similarity">
    <text evidence="3">Belongs to the KHG/KDPG aldolase family.</text>
</comment>
<keyword evidence="9" id="KW-1185">Reference proteome</keyword>
<comment type="pathway">
    <text evidence="2">Carbohydrate acid metabolism; 2-dehydro-3-deoxy-D-gluconate degradation; D-glyceraldehyde 3-phosphate and pyruvate from 2-dehydro-3-deoxy-D-gluconate: step 2/2.</text>
</comment>
<dbReference type="EMBL" id="SRHE01000809">
    <property type="protein sequence ID" value="TWW08162.1"/>
    <property type="molecule type" value="Genomic_DNA"/>
</dbReference>
<dbReference type="PANTHER" id="PTHR30246">
    <property type="entry name" value="2-KETO-3-DEOXY-6-PHOSPHOGLUCONATE ALDOLASE"/>
    <property type="match status" value="1"/>
</dbReference>
<keyword evidence="7" id="KW-0119">Carbohydrate metabolism</keyword>
<sequence length="106" mass="10880">MNPAAVAHSLFPQSMLAHLHSTAVIAVLVVEQPRQAVHLARSLLAGGVAAMELTLRTPAALQCLKAVRSEVPEMIAGAGTIIQPGQVEAVVEAGGAGRGAVGERVW</sequence>
<evidence type="ECO:0000256" key="2">
    <source>
        <dbReference type="ARBA" id="ARBA00004736"/>
    </source>
</evidence>
<comment type="catalytic activity">
    <reaction evidence="1">
        <text>2-dehydro-3-deoxy-6-phospho-D-gluconate = D-glyceraldehyde 3-phosphate + pyruvate</text>
        <dbReference type="Rhea" id="RHEA:17089"/>
        <dbReference type="ChEBI" id="CHEBI:15361"/>
        <dbReference type="ChEBI" id="CHEBI:57569"/>
        <dbReference type="ChEBI" id="CHEBI:59776"/>
        <dbReference type="EC" id="4.1.2.14"/>
    </reaction>
</comment>
<proteinExistence type="inferred from homology"/>
<evidence type="ECO:0000256" key="4">
    <source>
        <dbReference type="ARBA" id="ARBA00011233"/>
    </source>
</evidence>
<reference evidence="8 9" key="1">
    <citation type="submission" date="2019-08" db="EMBL/GenBank/DDBJ databases">
        <title>100 year-old enigma solved: identification of Planctomyces bekefii, the type genus and species of the phylum Planctomycetes.</title>
        <authorList>
            <person name="Svetlana D.N."/>
            <person name="Overmann J."/>
        </authorList>
    </citation>
    <scope>NUCLEOTIDE SEQUENCE [LARGE SCALE GENOMIC DNA]</scope>
    <source>
        <strain evidence="8">Phe10_nw2017</strain>
    </source>
</reference>
<evidence type="ECO:0000256" key="3">
    <source>
        <dbReference type="ARBA" id="ARBA00006906"/>
    </source>
</evidence>
<dbReference type="Pfam" id="PF01081">
    <property type="entry name" value="Aldolase"/>
    <property type="match status" value="1"/>
</dbReference>
<dbReference type="PANTHER" id="PTHR30246:SF1">
    <property type="entry name" value="2-DEHYDRO-3-DEOXY-6-PHOSPHOGALACTONATE ALDOLASE-RELATED"/>
    <property type="match status" value="1"/>
</dbReference>
<name>A0A5C6M2A5_9PLAN</name>
<dbReference type="SUPFAM" id="SSF51569">
    <property type="entry name" value="Aldolase"/>
    <property type="match status" value="1"/>
</dbReference>
<evidence type="ECO:0000256" key="6">
    <source>
        <dbReference type="ARBA" id="ARBA00023239"/>
    </source>
</evidence>
<evidence type="ECO:0000313" key="8">
    <source>
        <dbReference type="EMBL" id="TWW08162.1"/>
    </source>
</evidence>
<dbReference type="GO" id="GO:0008675">
    <property type="term" value="F:2-dehydro-3-deoxy-phosphogluconate aldolase activity"/>
    <property type="evidence" value="ECO:0007669"/>
    <property type="project" value="UniProtKB-EC"/>
</dbReference>
<dbReference type="InterPro" id="IPR013785">
    <property type="entry name" value="Aldolase_TIM"/>
</dbReference>
<evidence type="ECO:0000313" key="9">
    <source>
        <dbReference type="Proteomes" id="UP000321083"/>
    </source>
</evidence>
<dbReference type="InterPro" id="IPR031337">
    <property type="entry name" value="KDPG/KHG_AS_1"/>
</dbReference>
<comment type="subunit">
    <text evidence="4">Homotrimer.</text>
</comment>
<dbReference type="InterPro" id="IPR000887">
    <property type="entry name" value="Aldlse_KDPG_KHG"/>
</dbReference>
<feature type="non-terminal residue" evidence="8">
    <location>
        <position position="106"/>
    </location>
</feature>
<dbReference type="Gene3D" id="3.20.20.70">
    <property type="entry name" value="Aldolase class I"/>
    <property type="match status" value="1"/>
</dbReference>
<dbReference type="AlphaFoldDB" id="A0A5C6M2A5"/>
<evidence type="ECO:0000256" key="1">
    <source>
        <dbReference type="ARBA" id="ARBA00000654"/>
    </source>
</evidence>
<dbReference type="EC" id="4.1.2.14" evidence="5"/>
<organism evidence="8 9">
    <name type="scientific">Planctomyces bekefii</name>
    <dbReference type="NCBI Taxonomy" id="1653850"/>
    <lineage>
        <taxon>Bacteria</taxon>
        <taxon>Pseudomonadati</taxon>
        <taxon>Planctomycetota</taxon>
        <taxon>Planctomycetia</taxon>
        <taxon>Planctomycetales</taxon>
        <taxon>Planctomycetaceae</taxon>
        <taxon>Planctomyces</taxon>
    </lineage>
</organism>
<dbReference type="PROSITE" id="PS00159">
    <property type="entry name" value="ALDOLASE_KDPG_KHG_1"/>
    <property type="match status" value="1"/>
</dbReference>
<gene>
    <name evidence="8" type="ORF">E3A20_27070</name>
</gene>
<protein>
    <recommendedName>
        <fullName evidence="5">2-dehydro-3-deoxy-phosphogluconate aldolase</fullName>
        <ecNumber evidence="5">4.1.2.14</ecNumber>
    </recommendedName>
</protein>
<keyword evidence="6" id="KW-0456">Lyase</keyword>
<comment type="caution">
    <text evidence="8">The sequence shown here is derived from an EMBL/GenBank/DDBJ whole genome shotgun (WGS) entry which is preliminary data.</text>
</comment>
<reference evidence="8 9" key="2">
    <citation type="submission" date="2019-08" db="EMBL/GenBank/DDBJ databases">
        <authorList>
            <person name="Henke P."/>
        </authorList>
    </citation>
    <scope>NUCLEOTIDE SEQUENCE [LARGE SCALE GENOMIC DNA]</scope>
    <source>
        <strain evidence="8">Phe10_nw2017</strain>
    </source>
</reference>
<dbReference type="Proteomes" id="UP000321083">
    <property type="component" value="Unassembled WGS sequence"/>
</dbReference>
<evidence type="ECO:0000256" key="5">
    <source>
        <dbReference type="ARBA" id="ARBA00013063"/>
    </source>
</evidence>
<accession>A0A5C6M2A5</accession>
<evidence type="ECO:0000256" key="7">
    <source>
        <dbReference type="ARBA" id="ARBA00023277"/>
    </source>
</evidence>